<keyword evidence="4" id="KW-1185">Reference proteome</keyword>
<accession>G8XUI5</accession>
<sequence>MMTSTVATNITQAVNGTYCAVSVSLLEKLLTYAPYLIYFITGFSLLTLIIVTVSALYSSCKTRKDEYDPDIHEDELEDEEYSNLIKVPSRKSRFGKTTAVAKYQRLTEDYGGEEDGHKISEAAAIIIYNENYKPSFSTGPSPCPSSTGPSPGHSTGPSPGPSTGPSRDPSPSPSPRPSSSLSSEKPGHCTVATIEPVLDTANGAIRYYTSNSEDFKQAHEAMSPFQPEVNDASSAYPCRILVTHEIDLNEPEYD</sequence>
<evidence type="ECO:0000256" key="2">
    <source>
        <dbReference type="SAM" id="Phobius"/>
    </source>
</evidence>
<evidence type="ECO:0000313" key="3">
    <source>
        <dbReference type="EMBL" id="AEV80826.1"/>
    </source>
</evidence>
<dbReference type="GeneID" id="11464193"/>
<feature type="compositionally biased region" description="Pro residues" evidence="1">
    <location>
        <begin position="158"/>
        <end position="176"/>
    </location>
</feature>
<name>G8XUI5_9BETA</name>
<keyword evidence="2" id="KW-0812">Transmembrane</keyword>
<dbReference type="OrthoDB" id="35167at10239"/>
<dbReference type="KEGG" id="vg:11464193"/>
<evidence type="ECO:0000313" key="4">
    <source>
        <dbReference type="Proteomes" id="UP000113968"/>
    </source>
</evidence>
<dbReference type="GO" id="GO:0019031">
    <property type="term" value="C:viral envelope"/>
    <property type="evidence" value="ECO:0007669"/>
    <property type="project" value="UniProtKB-KW"/>
</dbReference>
<keyword evidence="3" id="KW-0946">Virion</keyword>
<dbReference type="RefSeq" id="YP_004940136.1">
    <property type="nucleotide sequence ID" value="NC_016447.1"/>
</dbReference>
<feature type="region of interest" description="Disordered" evidence="1">
    <location>
        <begin position="137"/>
        <end position="187"/>
    </location>
</feature>
<evidence type="ECO:0000256" key="1">
    <source>
        <dbReference type="SAM" id="MobiDB-lite"/>
    </source>
</evidence>
<dbReference type="Proteomes" id="UP000113968">
    <property type="component" value="Segment"/>
</dbReference>
<gene>
    <name evidence="3" type="primary">UL132</name>
</gene>
<feature type="compositionally biased region" description="Low complexity" evidence="1">
    <location>
        <begin position="137"/>
        <end position="157"/>
    </location>
</feature>
<protein>
    <submittedName>
        <fullName evidence="3">Envelope glycoprotein UL132</fullName>
    </submittedName>
</protein>
<keyword evidence="2" id="KW-0472">Membrane</keyword>
<organism evidence="3 4">
    <name type="scientific">Aotine betaherpesvirus 1</name>
    <dbReference type="NCBI Taxonomy" id="50290"/>
    <lineage>
        <taxon>Viruses</taxon>
        <taxon>Duplodnaviria</taxon>
        <taxon>Heunggongvirae</taxon>
        <taxon>Peploviricota</taxon>
        <taxon>Herviviricetes</taxon>
        <taxon>Herpesvirales</taxon>
        <taxon>Orthoherpesviridae</taxon>
        <taxon>Betaherpesvirinae</taxon>
        <taxon>Cytomegalovirus</taxon>
        <taxon>Cytomegalovirus aotinebeta1</taxon>
    </lineage>
</organism>
<proteinExistence type="predicted"/>
<keyword evidence="3" id="KW-0261">Viral envelope protein</keyword>
<feature type="transmembrane region" description="Helical" evidence="2">
    <location>
        <begin position="35"/>
        <end position="57"/>
    </location>
</feature>
<reference evidence="3" key="1">
    <citation type="submission" date="2011-12" db="EMBL/GenBank/DDBJ databases">
        <title>Comparative genomics of primate cytomegaloviruses.</title>
        <authorList>
            <person name="Davison A.J."/>
            <person name="Holton M."/>
            <person name="Dolan A."/>
            <person name="Dargan D.J."/>
            <person name="Gatherer D."/>
            <person name="Hayward G.S."/>
        </authorList>
    </citation>
    <scope>NUCLEOTIDE SEQUENCE [LARGE SCALE GENOMIC DNA]</scope>
    <source>
        <strain evidence="3">S34E</strain>
    </source>
</reference>
<dbReference type="EMBL" id="FJ483970">
    <property type="protein sequence ID" value="AEV80826.1"/>
    <property type="molecule type" value="Genomic_DNA"/>
</dbReference>
<keyword evidence="2" id="KW-1133">Transmembrane helix</keyword>